<dbReference type="AlphaFoldDB" id="G3CA83"/>
<gene>
    <name evidence="1" type="ORF">R485_20</name>
</gene>
<sequence length="61" mass="7287">MKIEREFSAKASLNRNIKFWLEQCGLSKERVIRCIDNWYDLAYPPSEQEKAKKEAIEKLIK</sequence>
<organism evidence="1">
    <name type="scientific">Morganella morganii</name>
    <name type="common">Proteus morganii</name>
    <dbReference type="NCBI Taxonomy" id="582"/>
    <lineage>
        <taxon>Bacteria</taxon>
        <taxon>Pseudomonadati</taxon>
        <taxon>Pseudomonadota</taxon>
        <taxon>Gammaproteobacteria</taxon>
        <taxon>Enterobacterales</taxon>
        <taxon>Morganellaceae</taxon>
        <taxon>Morganella</taxon>
    </lineage>
</organism>
<keyword evidence="1" id="KW-0614">Plasmid</keyword>
<reference evidence="1" key="1">
    <citation type="thesis" date="2009" institute="University of Copenhagen">
        <title>Genetic Characterizations of IncX-plasmids of the Enterobacteriaceae.</title>
        <authorList>
            <person name="Norman A."/>
        </authorList>
    </citation>
    <scope>NUCLEOTIDE SEQUENCE</scope>
    <source>
        <strain evidence="1">M203</strain>
        <plasmid evidence="1">R485</plasmid>
    </source>
</reference>
<geneLocation type="plasmid" evidence="1">
    <name>R485</name>
</geneLocation>
<evidence type="ECO:0000313" key="1">
    <source>
        <dbReference type="EMBL" id="CCC86521.1"/>
    </source>
</evidence>
<proteinExistence type="predicted"/>
<name>G3CA83_MORMO</name>
<dbReference type="EMBL" id="HE577112">
    <property type="protein sequence ID" value="CCC86521.1"/>
    <property type="molecule type" value="Genomic_DNA"/>
</dbReference>
<reference evidence="1" key="2">
    <citation type="submission" date="2011-07" db="EMBL/GenBank/DDBJ databases">
        <authorList>
            <person name="Norman A."/>
        </authorList>
    </citation>
    <scope>NUCLEOTIDE SEQUENCE [LARGE SCALE GENOMIC DNA]</scope>
    <source>
        <strain evidence="1">M203</strain>
        <plasmid evidence="1">R485</plasmid>
    </source>
</reference>
<accession>G3CA83</accession>
<protein>
    <submittedName>
        <fullName evidence="1">Uncharacterized protein</fullName>
    </submittedName>
</protein>